<gene>
    <name evidence="1" type="ORF">PYV00_12440</name>
</gene>
<dbReference type="InterPro" id="IPR019026">
    <property type="entry name" value="Peptidase_M64_IgA"/>
</dbReference>
<organism evidence="1 2">
    <name type="scientific">Novosphingobium album</name>
    <name type="common">ex Liu et al. 2023</name>
    <dbReference type="NCBI Taxonomy" id="3031130"/>
    <lineage>
        <taxon>Bacteria</taxon>
        <taxon>Pseudomonadati</taxon>
        <taxon>Pseudomonadota</taxon>
        <taxon>Alphaproteobacteria</taxon>
        <taxon>Sphingomonadales</taxon>
        <taxon>Sphingomonadaceae</taxon>
        <taxon>Novosphingobium</taxon>
    </lineage>
</organism>
<dbReference type="EMBL" id="JARESE010000041">
    <property type="protein sequence ID" value="MDE8652509.1"/>
    <property type="molecule type" value="Genomic_DNA"/>
</dbReference>
<comment type="caution">
    <text evidence="1">The sequence shown here is derived from an EMBL/GenBank/DDBJ whole genome shotgun (WGS) entry which is preliminary data.</text>
</comment>
<dbReference type="Gene3D" id="3.40.390.10">
    <property type="entry name" value="Collagenase (Catalytic Domain)"/>
    <property type="match status" value="1"/>
</dbReference>
<keyword evidence="2" id="KW-1185">Reference proteome</keyword>
<proteinExistence type="predicted"/>
<name>A0ABT5WR44_9SPHN</name>
<dbReference type="SUPFAM" id="SSF55486">
    <property type="entry name" value="Metalloproteases ('zincins'), catalytic domain"/>
    <property type="match status" value="1"/>
</dbReference>
<dbReference type="RefSeq" id="WP_275228590.1">
    <property type="nucleotide sequence ID" value="NZ_JARESE010000041.1"/>
</dbReference>
<protein>
    <submittedName>
        <fullName evidence="1">M64 family metallopeptidase</fullName>
    </submittedName>
</protein>
<dbReference type="Pfam" id="PF09471">
    <property type="entry name" value="Peptidase_M64"/>
    <property type="match status" value="1"/>
</dbReference>
<evidence type="ECO:0000313" key="1">
    <source>
        <dbReference type="EMBL" id="MDE8652509.1"/>
    </source>
</evidence>
<reference evidence="1 2" key="1">
    <citation type="submission" date="2023-03" db="EMBL/GenBank/DDBJ databases">
        <title>NovoSphingobium album sp. nov. isolated from polycyclic aromatic hydrocarbons- and heavy-metal polluted soil.</title>
        <authorList>
            <person name="Liu Z."/>
            <person name="Wang K."/>
        </authorList>
    </citation>
    <scope>NUCLEOTIDE SEQUENCE [LARGE SCALE GENOMIC DNA]</scope>
    <source>
        <strain evidence="1 2">H3SJ31-1</strain>
    </source>
</reference>
<dbReference type="InterPro" id="IPR024079">
    <property type="entry name" value="MetalloPept_cat_dom_sf"/>
</dbReference>
<evidence type="ECO:0000313" key="2">
    <source>
        <dbReference type="Proteomes" id="UP001216253"/>
    </source>
</evidence>
<sequence>MSDAYLTIRVPLREPGGVMEESAGAPAIELEWIDAQGLAVGAPLLVPPPEQVLSETFGAPGGPQWGHSQADAMVPAIQPESARSLRIGGRGLATRQVTLEAASRRGLGAPDAPPSPRGRADAPWRLAVVADGYPTFAAFDADLERLWRDFSEARPFDTLILEGLVGMVGLYWRSDDGRSLFDARPRDENPWIIYGTHEAVNTAVAGTGESHAKILVVMNRGERGGAGGFDSSRPSWTTNRDSEGESWTQIAIHELGHAFGLADEYATAGNGTAVPDPIEPNVSTEPNPATVSWRSHVTITNGEVPSLPAGMANSYPDGAIGTFQGARYDDTAFFRSSYGCRMKWTTWEFCEVCAAHITDIVRRLG</sequence>
<accession>A0ABT5WR44</accession>
<dbReference type="Proteomes" id="UP001216253">
    <property type="component" value="Unassembled WGS sequence"/>
</dbReference>